<dbReference type="OMA" id="LPRWASC"/>
<reference evidence="11" key="2">
    <citation type="submission" date="2025-08" db="UniProtKB">
        <authorList>
            <consortium name="Ensembl"/>
        </authorList>
    </citation>
    <scope>IDENTIFICATION</scope>
    <source>
        <strain evidence="11">Glennie</strain>
    </source>
</reference>
<reference evidence="11 12" key="1">
    <citation type="journal article" date="2008" name="Nature">
        <title>Genome analysis of the platypus reveals unique signatures of evolution.</title>
        <authorList>
            <person name="Warren W.C."/>
            <person name="Hillier L.W."/>
            <person name="Marshall Graves J.A."/>
            <person name="Birney E."/>
            <person name="Ponting C.P."/>
            <person name="Grutzner F."/>
            <person name="Belov K."/>
            <person name="Miller W."/>
            <person name="Clarke L."/>
            <person name="Chinwalla A.T."/>
            <person name="Yang S.P."/>
            <person name="Heger A."/>
            <person name="Locke D.P."/>
            <person name="Miethke P."/>
            <person name="Waters P.D."/>
            <person name="Veyrunes F."/>
            <person name="Fulton L."/>
            <person name="Fulton B."/>
            <person name="Graves T."/>
            <person name="Wallis J."/>
            <person name="Puente X.S."/>
            <person name="Lopez-Otin C."/>
            <person name="Ordonez G.R."/>
            <person name="Eichler E.E."/>
            <person name="Chen L."/>
            <person name="Cheng Z."/>
            <person name="Deakin J.E."/>
            <person name="Alsop A."/>
            <person name="Thompson K."/>
            <person name="Kirby P."/>
            <person name="Papenfuss A.T."/>
            <person name="Wakefield M.J."/>
            <person name="Olender T."/>
            <person name="Lancet D."/>
            <person name="Huttley G.A."/>
            <person name="Smit A.F."/>
            <person name="Pask A."/>
            <person name="Temple-Smith P."/>
            <person name="Batzer M.A."/>
            <person name="Walker J.A."/>
            <person name="Konkel M.K."/>
            <person name="Harris R.S."/>
            <person name="Whittington C.M."/>
            <person name="Wong E.S."/>
            <person name="Gemmell N.J."/>
            <person name="Buschiazzo E."/>
            <person name="Vargas Jentzsch I.M."/>
            <person name="Merkel A."/>
            <person name="Schmitz J."/>
            <person name="Zemann A."/>
            <person name="Churakov G."/>
            <person name="Kriegs J.O."/>
            <person name="Brosius J."/>
            <person name="Murchison E.P."/>
            <person name="Sachidanandam R."/>
            <person name="Smith C."/>
            <person name="Hannon G.J."/>
            <person name="Tsend-Ayush E."/>
            <person name="McMillan D."/>
            <person name="Attenborough R."/>
            <person name="Rens W."/>
            <person name="Ferguson-Smith M."/>
            <person name="Lefevre C.M."/>
            <person name="Sharp J.A."/>
            <person name="Nicholas K.R."/>
            <person name="Ray D.A."/>
            <person name="Kube M."/>
            <person name="Reinhardt R."/>
            <person name="Pringle T.H."/>
            <person name="Taylor J."/>
            <person name="Jones R.C."/>
            <person name="Nixon B."/>
            <person name="Dacheux J.L."/>
            <person name="Niwa H."/>
            <person name="Sekita Y."/>
            <person name="Huang X."/>
            <person name="Stark A."/>
            <person name="Kheradpour P."/>
            <person name="Kellis M."/>
            <person name="Flicek P."/>
            <person name="Chen Y."/>
            <person name="Webber C."/>
            <person name="Hardison R."/>
            <person name="Nelson J."/>
            <person name="Hallsworth-Pepin K."/>
            <person name="Delehaunty K."/>
            <person name="Markovic C."/>
            <person name="Minx P."/>
            <person name="Feng Y."/>
            <person name="Kremitzki C."/>
            <person name="Mitreva M."/>
            <person name="Glasscock J."/>
            <person name="Wylie T."/>
            <person name="Wohldmann P."/>
            <person name="Thiru P."/>
            <person name="Nhan M.N."/>
            <person name="Pohl C.S."/>
            <person name="Smith S.M."/>
            <person name="Hou S."/>
            <person name="Nefedov M."/>
            <person name="de Jong P.J."/>
            <person name="Renfree M.B."/>
            <person name="Mardis E.R."/>
            <person name="Wilson R.K."/>
        </authorList>
    </citation>
    <scope>NUCLEOTIDE SEQUENCE [LARGE SCALE GENOMIC DNA]</scope>
    <source>
        <strain evidence="11 12">Glennie</strain>
    </source>
</reference>
<accession>F6PM26</accession>
<feature type="compositionally biased region" description="Low complexity" evidence="8">
    <location>
        <begin position="871"/>
        <end position="889"/>
    </location>
</feature>
<feature type="region of interest" description="Disordered" evidence="8">
    <location>
        <begin position="824"/>
        <end position="937"/>
    </location>
</feature>
<dbReference type="PROSITE" id="PS51468">
    <property type="entry name" value="VIT"/>
    <property type="match status" value="1"/>
</dbReference>
<evidence type="ECO:0000256" key="6">
    <source>
        <dbReference type="ARBA" id="ARBA00022900"/>
    </source>
</evidence>
<feature type="compositionally biased region" description="Basic residues" evidence="8">
    <location>
        <begin position="703"/>
        <end position="712"/>
    </location>
</feature>
<keyword evidence="5" id="KW-0732">Signal</keyword>
<evidence type="ECO:0000256" key="7">
    <source>
        <dbReference type="ARBA" id="ARBA00023180"/>
    </source>
</evidence>
<evidence type="ECO:0008006" key="13">
    <source>
        <dbReference type="Google" id="ProtNLM"/>
    </source>
</evidence>
<sequence>MKPFKYHFEQKKKSKKDTSAYGKTIHSPKWSYLINNTFLPHTQKSIQRQAKEAIFDLDLPSLAFISNFTMTINNKVYVAEVKEKHQAKKIYDEARRQGKTAAHVGVKDRETEKFRVSTSVEAGGTVTFTLSYEELLQRHLGKYQHAVSVRPQQVVKNLSVEVTISERTGIDYIHVLPLRTSRLLTNTLRGEADIPPSTKIEKGEKCARIIFTPTPQEQAAYSSSGIMGDFVVQYDVSMKDIIGDVQIYNGYFVHYFAPRGLPPVQKNVVFVIDVSGSMFGTKMKQTKKAMHVILNDLHHDDYFNIVTFSDAVNVWKASGSIQATPPNIKSAKVYVNKMEADGWTDINAALLVAASVFNQSTGETGRGKGLKKIPLIIFLTDGEATAGVTVASRILSNAKQSLKGNISLFGLAFGDDADYHLMRRLSLENRGVARRIYEDADATLQLKGFYDEIASPLLYDIELTYLDSSVQDVTQNLFPNYFGGSELVVAGKVKPGVRDLHVQMTAQNYKEQVVVGNDITTNSTEAAFGCAEDLSQIERFVQRLWAYFTIQDLLQARFKANDTANRRLLSEKATNLSLKYNFVTPVTSLVVVRPEEDEGKPQATPASGGTTTSLPLTGTVPRSQAGSRSSSATSATVPTTRPTSSPAFTGPALEGTKKDPSSAGLSSVTKAANPKGTAPSREHPRTPAPHIPGASLLNNTRPSARHSPRTPSHHNPGVSLLNRTQATARPNPGPSVLNNPRTPAPHNPAASVLNTTRTPARHNPRTPSHHNPGVSIFNGSQVPVFVTPTRHNPETPTHHLPGPRINTANNPVIPGLVTSLILGKPTRLPNNPTIASPSMATRSEPRHHLPSQPTANHPSVTVLPVGDAQPSSFSPSTATSAIASGSSLTHPSIVAHPGVHLHNSSGPPTLAPNSTSQATTESDNTPEDLSPVGSPAPSGAAGAISLLILPKESELLSATDVEAKFVESLNTPAVYSFLTTDGEGKQDGTPTWPSLNEKWLKTNIPSLKLLFSSLPVDGDPHFVVKLPHSQESFCFTLDGRPGDILRLVGDATAGLRVNGHLVGAPPKVGHEDRSRTYFDMISVVVQYPRVSYALNITRDSISLKGEDSLVIPWSRPAFIQKPRLALKVSPSANVTLWIGTDIEFLILLHRYSHPTYLQLTHLGFYIVNGKGLSSSAQGLLGQFQHADIQVNREQGTRAQTGVLRSEAATLPVVWVEKLLKDSALQPHKTHCWLVKRRDVEALLDGGYSSYLVSHLADV</sequence>
<dbReference type="PROSITE" id="PS50234">
    <property type="entry name" value="VWFA"/>
    <property type="match status" value="1"/>
</dbReference>
<name>F6PM26_ORNAN</name>
<dbReference type="GO" id="GO:0004867">
    <property type="term" value="F:serine-type endopeptidase inhibitor activity"/>
    <property type="evidence" value="ECO:0007669"/>
    <property type="project" value="UniProtKB-KW"/>
</dbReference>
<feature type="compositionally biased region" description="Polar residues" evidence="8">
    <location>
        <begin position="828"/>
        <end position="841"/>
    </location>
</feature>
<keyword evidence="6" id="KW-0722">Serine protease inhibitor</keyword>
<feature type="compositionally biased region" description="Low complexity" evidence="8">
    <location>
        <begin position="607"/>
        <end position="647"/>
    </location>
</feature>
<comment type="similarity">
    <text evidence="2">Belongs to the ITIH family.</text>
</comment>
<dbReference type="Bgee" id="ENSOANG00000000695">
    <property type="expression patterns" value="Expressed in cerebellum and 4 other cell types or tissues"/>
</dbReference>
<evidence type="ECO:0000313" key="11">
    <source>
        <dbReference type="Ensembl" id="ENSOANP00000001084.3"/>
    </source>
</evidence>
<dbReference type="Proteomes" id="UP000002279">
    <property type="component" value="Chromosome 6"/>
</dbReference>
<keyword evidence="12" id="KW-1185">Reference proteome</keyword>
<dbReference type="GO" id="GO:0030212">
    <property type="term" value="P:hyaluronan metabolic process"/>
    <property type="evidence" value="ECO:0007669"/>
    <property type="project" value="InterPro"/>
</dbReference>
<dbReference type="Ensembl" id="ENSOANT00000001085.3">
    <property type="protein sequence ID" value="ENSOANP00000001084.3"/>
    <property type="gene ID" value="ENSOANG00000000695.3"/>
</dbReference>
<feature type="domain" description="VWFA" evidence="9">
    <location>
        <begin position="267"/>
        <end position="453"/>
    </location>
</feature>
<dbReference type="InterPro" id="IPR010600">
    <property type="entry name" value="ITI_HC_C"/>
</dbReference>
<keyword evidence="4" id="KW-0646">Protease inhibitor</keyword>
<dbReference type="FunCoup" id="F6PM26">
    <property type="interactions" value="10"/>
</dbReference>
<protein>
    <recommendedName>
        <fullName evidence="13">Inter-alpha-trypsin inhibitor heavy chain family member 6</fullName>
    </recommendedName>
</protein>
<feature type="domain" description="VIT" evidence="10">
    <location>
        <begin position="1"/>
        <end position="134"/>
    </location>
</feature>
<dbReference type="eggNOG" id="ENOG502QPS2">
    <property type="taxonomic scope" value="Eukaryota"/>
</dbReference>
<reference evidence="11" key="3">
    <citation type="submission" date="2025-09" db="UniProtKB">
        <authorList>
            <consortium name="Ensembl"/>
        </authorList>
    </citation>
    <scope>IDENTIFICATION</scope>
    <source>
        <strain evidence="11">Glennie</strain>
    </source>
</reference>
<proteinExistence type="inferred from homology"/>
<evidence type="ECO:0000259" key="10">
    <source>
        <dbReference type="PROSITE" id="PS51468"/>
    </source>
</evidence>
<feature type="compositionally biased region" description="Polar residues" evidence="8">
    <location>
        <begin position="902"/>
        <end position="923"/>
    </location>
</feature>
<keyword evidence="7" id="KW-0325">Glycoprotein</keyword>
<evidence type="ECO:0000256" key="2">
    <source>
        <dbReference type="ARBA" id="ARBA00010158"/>
    </source>
</evidence>
<dbReference type="SMART" id="SM00327">
    <property type="entry name" value="VWA"/>
    <property type="match status" value="1"/>
</dbReference>
<feature type="compositionally biased region" description="Basic residues" evidence="8">
    <location>
        <begin position="759"/>
        <end position="768"/>
    </location>
</feature>
<evidence type="ECO:0000256" key="3">
    <source>
        <dbReference type="ARBA" id="ARBA00022525"/>
    </source>
</evidence>
<dbReference type="InterPro" id="IPR002035">
    <property type="entry name" value="VWF_A"/>
</dbReference>
<evidence type="ECO:0000259" key="9">
    <source>
        <dbReference type="PROSITE" id="PS50234"/>
    </source>
</evidence>
<dbReference type="STRING" id="9258.ENSOANP00000001084"/>
<dbReference type="PANTHER" id="PTHR10338">
    <property type="entry name" value="INTER-ALPHA-TRYPSIN INHIBITOR HEAVY CHAIN FAMILY MEMBER"/>
    <property type="match status" value="1"/>
</dbReference>
<dbReference type="InParanoid" id="F6PM26"/>
<gene>
    <name evidence="11" type="primary">ITIH6</name>
</gene>
<dbReference type="InterPro" id="IPR036465">
    <property type="entry name" value="vWFA_dom_sf"/>
</dbReference>
<dbReference type="InterPro" id="IPR050934">
    <property type="entry name" value="ITIH"/>
</dbReference>
<dbReference type="GeneTree" id="ENSGT00940000162980"/>
<dbReference type="Gene3D" id="3.40.50.410">
    <property type="entry name" value="von Willebrand factor, type A domain"/>
    <property type="match status" value="1"/>
</dbReference>
<dbReference type="FunFam" id="3.40.50.410:FF:000013">
    <property type="entry name" value="inter-alpha-trypsin inhibitor heavy chain H2"/>
    <property type="match status" value="1"/>
</dbReference>
<evidence type="ECO:0000313" key="12">
    <source>
        <dbReference type="Proteomes" id="UP000002279"/>
    </source>
</evidence>
<keyword evidence="3" id="KW-0964">Secreted</keyword>
<dbReference type="CDD" id="cd01461">
    <property type="entry name" value="vWA_interalpha_trypsin_inhibitor"/>
    <property type="match status" value="1"/>
</dbReference>
<dbReference type="SMART" id="SM00609">
    <property type="entry name" value="VIT"/>
    <property type="match status" value="1"/>
</dbReference>
<dbReference type="Pfam" id="PF00092">
    <property type="entry name" value="VWA"/>
    <property type="match status" value="1"/>
</dbReference>
<dbReference type="InterPro" id="IPR013694">
    <property type="entry name" value="VIT"/>
</dbReference>
<dbReference type="Pfam" id="PF08487">
    <property type="entry name" value="VIT"/>
    <property type="match status" value="1"/>
</dbReference>
<dbReference type="PANTHER" id="PTHR10338:SF155">
    <property type="entry name" value="INTER-ALPHA-TRYPSIN INHIBITOR HEAVY CHAIN H6"/>
    <property type="match status" value="1"/>
</dbReference>
<evidence type="ECO:0000256" key="4">
    <source>
        <dbReference type="ARBA" id="ARBA00022690"/>
    </source>
</evidence>
<feature type="region of interest" description="Disordered" evidence="8">
    <location>
        <begin position="593"/>
        <end position="778"/>
    </location>
</feature>
<dbReference type="SUPFAM" id="SSF53300">
    <property type="entry name" value="vWA-like"/>
    <property type="match status" value="1"/>
</dbReference>
<dbReference type="AlphaFoldDB" id="F6PM26"/>
<dbReference type="Pfam" id="PF06668">
    <property type="entry name" value="ITI_HC_C"/>
    <property type="match status" value="1"/>
</dbReference>
<dbReference type="GO" id="GO:0005576">
    <property type="term" value="C:extracellular region"/>
    <property type="evidence" value="ECO:0007669"/>
    <property type="project" value="UniProtKB-SubCell"/>
</dbReference>
<evidence type="ECO:0000256" key="5">
    <source>
        <dbReference type="ARBA" id="ARBA00022729"/>
    </source>
</evidence>
<evidence type="ECO:0000256" key="8">
    <source>
        <dbReference type="SAM" id="MobiDB-lite"/>
    </source>
</evidence>
<organism evidence="11 12">
    <name type="scientific">Ornithorhynchus anatinus</name>
    <name type="common">Duckbill platypus</name>
    <dbReference type="NCBI Taxonomy" id="9258"/>
    <lineage>
        <taxon>Eukaryota</taxon>
        <taxon>Metazoa</taxon>
        <taxon>Chordata</taxon>
        <taxon>Craniata</taxon>
        <taxon>Vertebrata</taxon>
        <taxon>Euteleostomi</taxon>
        <taxon>Mammalia</taxon>
        <taxon>Monotremata</taxon>
        <taxon>Ornithorhynchidae</taxon>
        <taxon>Ornithorhynchus</taxon>
    </lineage>
</organism>
<comment type="subcellular location">
    <subcellularLocation>
        <location evidence="1">Secreted</location>
    </subcellularLocation>
</comment>
<evidence type="ECO:0000256" key="1">
    <source>
        <dbReference type="ARBA" id="ARBA00004613"/>
    </source>
</evidence>
<dbReference type="HOGENOM" id="CLU_008101_1_0_1"/>